<dbReference type="FunCoup" id="A0A6J0PNI3">
    <property type="interactions" value="2229"/>
</dbReference>
<dbReference type="InterPro" id="IPR038765">
    <property type="entry name" value="Papain-like_cys_pep_sf"/>
</dbReference>
<dbReference type="GO" id="GO:0016579">
    <property type="term" value="P:protein deubiquitination"/>
    <property type="evidence" value="ECO:0007669"/>
    <property type="project" value="InterPro"/>
</dbReference>
<feature type="region of interest" description="Disordered" evidence="3">
    <location>
        <begin position="612"/>
        <end position="637"/>
    </location>
</feature>
<dbReference type="AlphaFoldDB" id="A0A6J0PNI3"/>
<protein>
    <submittedName>
        <fullName evidence="6">Uncharacterized protein LOC105053498</fullName>
    </submittedName>
</protein>
<evidence type="ECO:0000256" key="1">
    <source>
        <dbReference type="ARBA" id="ARBA00022786"/>
    </source>
</evidence>
<keyword evidence="1" id="KW-0833">Ubl conjugation pathway</keyword>
<keyword evidence="2" id="KW-0378">Hydrolase</keyword>
<proteinExistence type="predicted"/>
<dbReference type="Proteomes" id="UP000504607">
    <property type="component" value="Chromosome 10"/>
</dbReference>
<evidence type="ECO:0000313" key="6">
    <source>
        <dbReference type="RefSeq" id="XP_019708883.1"/>
    </source>
</evidence>
<dbReference type="PANTHER" id="PTHR22975:SF9">
    <property type="entry name" value="ECHINUS SPLICE FORM 3"/>
    <property type="match status" value="1"/>
</dbReference>
<dbReference type="InParanoid" id="A0A6J0PNI3"/>
<feature type="region of interest" description="Disordered" evidence="3">
    <location>
        <begin position="800"/>
        <end position="831"/>
    </location>
</feature>
<dbReference type="InterPro" id="IPR013087">
    <property type="entry name" value="Znf_C2H2_type"/>
</dbReference>
<dbReference type="InterPro" id="IPR001394">
    <property type="entry name" value="Peptidase_C19_UCH"/>
</dbReference>
<feature type="region of interest" description="Disordered" evidence="3">
    <location>
        <begin position="880"/>
        <end position="906"/>
    </location>
</feature>
<name>A0A6J0PNI3_ELAGV</name>
<dbReference type="PANTHER" id="PTHR22975">
    <property type="entry name" value="UBIQUITIN SPECIFIC PROTEINASE"/>
    <property type="match status" value="1"/>
</dbReference>
<evidence type="ECO:0000259" key="4">
    <source>
        <dbReference type="PROSITE" id="PS50235"/>
    </source>
</evidence>
<feature type="domain" description="USP" evidence="4">
    <location>
        <begin position="934"/>
        <end position="1245"/>
    </location>
</feature>
<sequence length="1246" mass="140983">MDQFRAYWNSMSIEKRLDFLAVSIPDLRAHYASSSPKDSFASDILSEALSFAETNGKWRFWVCCRCKQKFTDSDSHMQHVVREHMGSLLPKLQAVLPREVNGKWIDMLVNGTWKPIDASAAVKMLEDEQLKCCSVLMDADSDAGVKDCLSGYWNASENSDSSRPFQHGGLKDRDVCNGFALKNRNSDASDFDHVSRRWPLSDDTERRKLLERIQGMFQLLVKHKSLAASNLNKVRQFAMEEIQGFQSGSLLLNHSLDQSPLCICFLGASQLRKVLKFLQELSQSCGLGRYSEKDSSAGDADSTRQGSEVIEEITLTCDSSTLLLDSHLFSGKIRLGNVDNSGSDEGTDSAPDTNALFSWLFAGPSTGERLSAWTRMREENSHRGMEILQMLEKEFYLLQSMCERKCEHLSYEEALHNVENLCFEELKRREHAGKFVSQSYEAILRKRQDELVERENAEKFISSRFELDAISNILKEAQVLNASQFGYDETLSGATSRLCELDDGEDDEWRMHDYLHQTDTCIEVAIQRQKEQLSVELNKIDARIIRNVTGMHQLELKLGPASTFDYRTVILPLVKSFLQLQLEDLVDKDAAEKSDAAREAFLAELALDAKKNANKGSDSKQTNEKSKDKKKNKDYKKAKDIKAVGSTFQFPFHQETSEQLEFLADGDLLEPEHITSGDRLEQEEEFKLRVELEAEERKLEETLEYQRQIEDEAKKKHFAEQFKNGTAFPKNEVEEPCAINSDPNPDYLARLHNNIPPACLKGIDFGDFHFPEAAMHKDQQSIKFDQSRYKSCRLDQQLDSEVQQLSGDNSEKRHETKTDEMQPWGQNNGIPNKGSLKLIEIEKNAATVKSFNNSGPKVIKKTNSQSHLKHKQGMLGAAHDGFMPTDQHARRQAPRTNNSKLPDESSRALPYAEVNQLHAQYQNEVNYGAQTPAMGLDNAHFDTRDNGGKTLRQLHAEEDDEERFQADLKKAVCQSLASEGQREAVAPTSLRIALSNLYPDNKFFQEAQMNDASEVLAVIFDCLHKSYTSTSECDAESHESNSVGSWDCANDSCIAHSLFGMDIYEQMKCYSCGVESRHLKYTSFFHNINANSLRTTKIMCAESSFDKLLKIVEMNHQLACDLDAGGCGKSNYIHHILSSPPHVFTTVLGWQNSNESADDISATLAAISTEVDIGVLYRGLDQGSKHSLVSVVCYYGQHYHCFAYEHEQWVMYDDQIVKVIGGWNDVISICERGHLQPQVLFFEAFN</sequence>
<dbReference type="OrthoDB" id="205782at2759"/>
<reference evidence="6" key="1">
    <citation type="submission" date="2025-08" db="UniProtKB">
        <authorList>
            <consortium name="RefSeq"/>
        </authorList>
    </citation>
    <scope>IDENTIFICATION</scope>
</reference>
<dbReference type="InterPro" id="IPR028889">
    <property type="entry name" value="USP"/>
</dbReference>
<dbReference type="SUPFAM" id="SSF54001">
    <property type="entry name" value="Cysteine proteinases"/>
    <property type="match status" value="1"/>
</dbReference>
<dbReference type="CDD" id="cd02257">
    <property type="entry name" value="Peptidase_C19"/>
    <property type="match status" value="1"/>
</dbReference>
<dbReference type="InterPro" id="IPR052398">
    <property type="entry name" value="Ubiquitin_hydrolase_53/54"/>
</dbReference>
<evidence type="ECO:0000256" key="3">
    <source>
        <dbReference type="SAM" id="MobiDB-lite"/>
    </source>
</evidence>
<dbReference type="InterPro" id="IPR006865">
    <property type="entry name" value="DUF629"/>
</dbReference>
<dbReference type="RefSeq" id="XP_019708883.1">
    <property type="nucleotide sequence ID" value="XM_019853324.2"/>
</dbReference>
<feature type="compositionally biased region" description="Basic and acidic residues" evidence="3">
    <location>
        <begin position="612"/>
        <end position="627"/>
    </location>
</feature>
<dbReference type="PROSITE" id="PS00028">
    <property type="entry name" value="ZINC_FINGER_C2H2_1"/>
    <property type="match status" value="1"/>
</dbReference>
<evidence type="ECO:0000256" key="2">
    <source>
        <dbReference type="ARBA" id="ARBA00022801"/>
    </source>
</evidence>
<gene>
    <name evidence="6" type="primary">LOC105053498</name>
</gene>
<accession>A0A6J0PNI3</accession>
<dbReference type="Pfam" id="PF04780">
    <property type="entry name" value="DUF629"/>
    <property type="match status" value="1"/>
</dbReference>
<organism evidence="5 6">
    <name type="scientific">Elaeis guineensis var. tenera</name>
    <name type="common">Oil palm</name>
    <dbReference type="NCBI Taxonomy" id="51953"/>
    <lineage>
        <taxon>Eukaryota</taxon>
        <taxon>Viridiplantae</taxon>
        <taxon>Streptophyta</taxon>
        <taxon>Embryophyta</taxon>
        <taxon>Tracheophyta</taxon>
        <taxon>Spermatophyta</taxon>
        <taxon>Magnoliopsida</taxon>
        <taxon>Liliopsida</taxon>
        <taxon>Arecaceae</taxon>
        <taxon>Arecoideae</taxon>
        <taxon>Cocoseae</taxon>
        <taxon>Elaeidinae</taxon>
        <taxon>Elaeis</taxon>
    </lineage>
</organism>
<dbReference type="PROSITE" id="PS50235">
    <property type="entry name" value="USP_3"/>
    <property type="match status" value="1"/>
</dbReference>
<evidence type="ECO:0000313" key="5">
    <source>
        <dbReference type="Proteomes" id="UP000504607"/>
    </source>
</evidence>
<dbReference type="GO" id="GO:0004843">
    <property type="term" value="F:cysteine-type deubiquitinase activity"/>
    <property type="evidence" value="ECO:0007669"/>
    <property type="project" value="InterPro"/>
</dbReference>
<keyword evidence="5" id="KW-1185">Reference proteome</keyword>
<dbReference type="Gene3D" id="3.90.70.10">
    <property type="entry name" value="Cysteine proteinases"/>
    <property type="match status" value="1"/>
</dbReference>
<feature type="compositionally biased region" description="Basic and acidic residues" evidence="3">
    <location>
        <begin position="809"/>
        <end position="820"/>
    </location>
</feature>
<dbReference type="Pfam" id="PF00443">
    <property type="entry name" value="UCH"/>
    <property type="match status" value="1"/>
</dbReference>